<comment type="caution">
    <text evidence="2">The sequence shown here is derived from an EMBL/GenBank/DDBJ whole genome shotgun (WGS) entry which is preliminary data.</text>
</comment>
<accession>A0ABV2JWA5</accession>
<dbReference type="Gene3D" id="1.10.30.50">
    <property type="match status" value="1"/>
</dbReference>
<organism evidence="2 3">
    <name type="scientific">Dyella japonica</name>
    <dbReference type="NCBI Taxonomy" id="231455"/>
    <lineage>
        <taxon>Bacteria</taxon>
        <taxon>Pseudomonadati</taxon>
        <taxon>Pseudomonadota</taxon>
        <taxon>Gammaproteobacteria</taxon>
        <taxon>Lysobacterales</taxon>
        <taxon>Rhodanobacteraceae</taxon>
        <taxon>Dyella</taxon>
    </lineage>
</organism>
<dbReference type="EMBL" id="JBEPMU010000004">
    <property type="protein sequence ID" value="MET3653115.1"/>
    <property type="molecule type" value="Genomic_DNA"/>
</dbReference>
<dbReference type="Proteomes" id="UP001549184">
    <property type="component" value="Unassembled WGS sequence"/>
</dbReference>
<proteinExistence type="predicted"/>
<dbReference type="Pfam" id="PF01844">
    <property type="entry name" value="HNH"/>
    <property type="match status" value="1"/>
</dbReference>
<dbReference type="RefSeq" id="WP_354014512.1">
    <property type="nucleotide sequence ID" value="NZ_JBEPMU010000004.1"/>
</dbReference>
<evidence type="ECO:0000259" key="1">
    <source>
        <dbReference type="Pfam" id="PF01844"/>
    </source>
</evidence>
<dbReference type="InterPro" id="IPR003615">
    <property type="entry name" value="HNH_nuc"/>
</dbReference>
<dbReference type="InterPro" id="IPR002711">
    <property type="entry name" value="HNH"/>
</dbReference>
<evidence type="ECO:0000313" key="2">
    <source>
        <dbReference type="EMBL" id="MET3653115.1"/>
    </source>
</evidence>
<name>A0ABV2JWA5_9GAMM</name>
<sequence>MAIETWRSATKGEDLLFLLASSFRRQDVLGPENFRPSIDYSRSVALSGFFAGAFLLNVFARSLRVGDEVVRRFGDSSETQLAREMRFELLSKLDLAESDLKDGAMGRIGDAVIAAVYASDRPISNGLRKLVKEEFPKPQCYACGKALGWRASAGLPVVSLDHVWPAAWGGDSVLENLLPACSDCNTSRNDLIGWQWVSAQALVGEHDSGSFLERLPRQYKNSIHLRAVVAYACSARVTLKDAAILIGPVLLEPQKIDERDTTDFFNLVAHDIDRYDPSWSRE</sequence>
<keyword evidence="3" id="KW-1185">Reference proteome</keyword>
<gene>
    <name evidence="2" type="ORF">ABIC75_002851</name>
</gene>
<feature type="domain" description="HNH" evidence="1">
    <location>
        <begin position="143"/>
        <end position="190"/>
    </location>
</feature>
<protein>
    <recommendedName>
        <fullName evidence="1">HNH domain-containing protein</fullName>
    </recommendedName>
</protein>
<reference evidence="2 3" key="1">
    <citation type="submission" date="2024-06" db="EMBL/GenBank/DDBJ databases">
        <title>Sorghum-associated microbial communities from plants grown in Nebraska, USA.</title>
        <authorList>
            <person name="Schachtman D."/>
        </authorList>
    </citation>
    <scope>NUCLEOTIDE SEQUENCE [LARGE SCALE GENOMIC DNA]</scope>
    <source>
        <strain evidence="2 3">1073</strain>
    </source>
</reference>
<dbReference type="CDD" id="cd00085">
    <property type="entry name" value="HNHc"/>
    <property type="match status" value="1"/>
</dbReference>
<evidence type="ECO:0000313" key="3">
    <source>
        <dbReference type="Proteomes" id="UP001549184"/>
    </source>
</evidence>